<dbReference type="SMART" id="SM00867">
    <property type="entry name" value="YceI"/>
    <property type="match status" value="1"/>
</dbReference>
<evidence type="ECO:0000313" key="3">
    <source>
        <dbReference type="EMBL" id="CAD7287119.1"/>
    </source>
</evidence>
<protein>
    <submittedName>
        <fullName evidence="3">Protein YceI</fullName>
    </submittedName>
</protein>
<name>A0ABN7K3M1_9BACT</name>
<sequence length="188" mass="20833">MKKLTQISLSLILAATLANAAPYTIDKVHTDVSFKVTHLSISKVRGNFGSFDATIDFDKASNEVKAFDATIDAKSINTQNAKRDDHLRSADFFEADKFEKLSFKMTKYVKESDNEGKIHGDLMIRGITKPVVFDFELGGFHKTDKGEKIGFSLETDINRKDFGVGKDSSNLTISDKVSIQIEAEADSK</sequence>
<dbReference type="PANTHER" id="PTHR34406:SF1">
    <property type="entry name" value="PROTEIN YCEI"/>
    <property type="match status" value="1"/>
</dbReference>
<evidence type="ECO:0000313" key="4">
    <source>
        <dbReference type="Proteomes" id="UP000789359"/>
    </source>
</evidence>
<dbReference type="RefSeq" id="WP_230056518.1">
    <property type="nucleotide sequence ID" value="NZ_CAJHOE010000001.1"/>
</dbReference>
<dbReference type="Gene3D" id="2.40.128.110">
    <property type="entry name" value="Lipid/polyisoprenoid-binding, YceI-like"/>
    <property type="match status" value="1"/>
</dbReference>
<comment type="caution">
    <text evidence="3">The sequence shown here is derived from an EMBL/GenBank/DDBJ whole genome shotgun (WGS) entry which is preliminary data.</text>
</comment>
<dbReference type="EMBL" id="CAJHOE010000001">
    <property type="protein sequence ID" value="CAD7287119.1"/>
    <property type="molecule type" value="Genomic_DNA"/>
</dbReference>
<keyword evidence="1" id="KW-0732">Signal</keyword>
<feature type="domain" description="Lipid/polyisoprenoid-binding YceI-like" evidence="2">
    <location>
        <begin position="22"/>
        <end position="186"/>
    </location>
</feature>
<dbReference type="Pfam" id="PF04264">
    <property type="entry name" value="YceI"/>
    <property type="match status" value="1"/>
</dbReference>
<proteinExistence type="predicted"/>
<dbReference type="InterPro" id="IPR007372">
    <property type="entry name" value="Lipid/polyisoprenoid-bd_YceI"/>
</dbReference>
<dbReference type="PANTHER" id="PTHR34406">
    <property type="entry name" value="PROTEIN YCEI"/>
    <property type="match status" value="1"/>
</dbReference>
<evidence type="ECO:0000259" key="2">
    <source>
        <dbReference type="SMART" id="SM00867"/>
    </source>
</evidence>
<dbReference type="InterPro" id="IPR036761">
    <property type="entry name" value="TTHA0802/YceI-like_sf"/>
</dbReference>
<keyword evidence="4" id="KW-1185">Reference proteome</keyword>
<dbReference type="SUPFAM" id="SSF101874">
    <property type="entry name" value="YceI-like"/>
    <property type="match status" value="1"/>
</dbReference>
<dbReference type="Proteomes" id="UP000789359">
    <property type="component" value="Unassembled WGS sequence"/>
</dbReference>
<gene>
    <name evidence="3" type="primary">yceI_1</name>
    <name evidence="3" type="ORF">LMG8286_00750</name>
</gene>
<reference evidence="3 4" key="1">
    <citation type="submission" date="2020-11" db="EMBL/GenBank/DDBJ databases">
        <authorList>
            <person name="Peeters C."/>
        </authorList>
    </citation>
    <scope>NUCLEOTIDE SEQUENCE [LARGE SCALE GENOMIC DNA]</scope>
    <source>
        <strain evidence="3 4">LMG 8286</strain>
    </source>
</reference>
<feature type="signal peptide" evidence="1">
    <location>
        <begin position="1"/>
        <end position="20"/>
    </location>
</feature>
<evidence type="ECO:0000256" key="1">
    <source>
        <dbReference type="SAM" id="SignalP"/>
    </source>
</evidence>
<accession>A0ABN7K3M1</accession>
<organism evidence="3 4">
    <name type="scientific">Campylobacter suis</name>
    <dbReference type="NCBI Taxonomy" id="2790657"/>
    <lineage>
        <taxon>Bacteria</taxon>
        <taxon>Pseudomonadati</taxon>
        <taxon>Campylobacterota</taxon>
        <taxon>Epsilonproteobacteria</taxon>
        <taxon>Campylobacterales</taxon>
        <taxon>Campylobacteraceae</taxon>
        <taxon>Campylobacter</taxon>
    </lineage>
</organism>
<feature type="chain" id="PRO_5045195677" evidence="1">
    <location>
        <begin position="21"/>
        <end position="188"/>
    </location>
</feature>